<dbReference type="PANTHER" id="PTHR28207:SF1">
    <property type="entry name" value="ATP SYNTHASE SUBUNIT H, MITOCHONDRIAL"/>
    <property type="match status" value="1"/>
</dbReference>
<keyword evidence="3" id="KW-1185">Reference proteome</keyword>
<dbReference type="OMA" id="GHVQKFT"/>
<dbReference type="GeneID" id="19113380"/>
<dbReference type="InterPro" id="IPR019711">
    <property type="entry name" value="ATP_synth_F0_suH"/>
</dbReference>
<dbReference type="RefSeq" id="XP_007679858.1">
    <property type="nucleotide sequence ID" value="XM_007681668.1"/>
</dbReference>
<accession>M2MNK0</accession>
<evidence type="ECO:0000256" key="1">
    <source>
        <dbReference type="SAM" id="MobiDB-lite"/>
    </source>
</evidence>
<dbReference type="Proteomes" id="UP000011761">
    <property type="component" value="Unassembled WGS sequence"/>
</dbReference>
<dbReference type="Pfam" id="PF10775">
    <property type="entry name" value="ATP_sub_h"/>
    <property type="match status" value="1"/>
</dbReference>
<dbReference type="EMBL" id="KB445561">
    <property type="protein sequence ID" value="EMC93018.1"/>
    <property type="molecule type" value="Genomic_DNA"/>
</dbReference>
<dbReference type="OrthoDB" id="274752at2759"/>
<evidence type="ECO:0008006" key="4">
    <source>
        <dbReference type="Google" id="ProtNLM"/>
    </source>
</evidence>
<dbReference type="HOGENOM" id="CLU_122989_0_1_1"/>
<protein>
    <recommendedName>
        <fullName evidence="4">ATP synthase subunit H, mitochondrial</fullName>
    </recommendedName>
</protein>
<feature type="compositionally biased region" description="Acidic residues" evidence="1">
    <location>
        <begin position="98"/>
        <end position="115"/>
    </location>
</feature>
<organism evidence="2 3">
    <name type="scientific">Baudoinia panamericana (strain UAMH 10762)</name>
    <name type="common">Angels' share fungus</name>
    <name type="synonym">Baudoinia compniacensis (strain UAMH 10762)</name>
    <dbReference type="NCBI Taxonomy" id="717646"/>
    <lineage>
        <taxon>Eukaryota</taxon>
        <taxon>Fungi</taxon>
        <taxon>Dikarya</taxon>
        <taxon>Ascomycota</taxon>
        <taxon>Pezizomycotina</taxon>
        <taxon>Dothideomycetes</taxon>
        <taxon>Dothideomycetidae</taxon>
        <taxon>Mycosphaerellales</taxon>
        <taxon>Teratosphaeriaceae</taxon>
        <taxon>Baudoinia</taxon>
    </lineage>
</organism>
<feature type="region of interest" description="Disordered" evidence="1">
    <location>
        <begin position="44"/>
        <end position="115"/>
    </location>
</feature>
<evidence type="ECO:0000313" key="3">
    <source>
        <dbReference type="Proteomes" id="UP000011761"/>
    </source>
</evidence>
<gene>
    <name evidence="2" type="ORF">BAUCODRAFT_37944</name>
</gene>
<evidence type="ECO:0000313" key="2">
    <source>
        <dbReference type="EMBL" id="EMC93018.1"/>
    </source>
</evidence>
<dbReference type="AlphaFoldDB" id="M2MNK0"/>
<reference evidence="2 3" key="1">
    <citation type="journal article" date="2012" name="PLoS Pathog.">
        <title>Diverse lifestyles and strategies of plant pathogenesis encoded in the genomes of eighteen Dothideomycetes fungi.</title>
        <authorList>
            <person name="Ohm R.A."/>
            <person name="Feau N."/>
            <person name="Henrissat B."/>
            <person name="Schoch C.L."/>
            <person name="Horwitz B.A."/>
            <person name="Barry K.W."/>
            <person name="Condon B.J."/>
            <person name="Copeland A.C."/>
            <person name="Dhillon B."/>
            <person name="Glaser F."/>
            <person name="Hesse C.N."/>
            <person name="Kosti I."/>
            <person name="LaButti K."/>
            <person name="Lindquist E.A."/>
            <person name="Lucas S."/>
            <person name="Salamov A.A."/>
            <person name="Bradshaw R.E."/>
            <person name="Ciuffetti L."/>
            <person name="Hamelin R.C."/>
            <person name="Kema G.H.J."/>
            <person name="Lawrence C."/>
            <person name="Scott J.A."/>
            <person name="Spatafora J.W."/>
            <person name="Turgeon B.G."/>
            <person name="de Wit P.J.G.M."/>
            <person name="Zhong S."/>
            <person name="Goodwin S.B."/>
            <person name="Grigoriev I.V."/>
        </authorList>
    </citation>
    <scope>NUCLEOTIDE SEQUENCE [LARGE SCALE GENOMIC DNA]</scope>
    <source>
        <strain evidence="2 3">UAMH 10762</strain>
    </source>
</reference>
<sequence>MLARAARQQHATTLRRTLITPTAVRQADLVQDMYLKELKAYKSPPVKASDAEGHVQKFTMPKPPPSPEEADLANDLKAYEDQVPEVEGQAAEGGASAAEDDWFVEPEEEEEHAHH</sequence>
<dbReference type="KEGG" id="bcom:BAUCODRAFT_37944"/>
<name>M2MNK0_BAUPA</name>
<dbReference type="STRING" id="717646.M2MNK0"/>
<dbReference type="GO" id="GO:0046933">
    <property type="term" value="F:proton-transporting ATP synthase activity, rotational mechanism"/>
    <property type="evidence" value="ECO:0007669"/>
    <property type="project" value="TreeGrafter"/>
</dbReference>
<feature type="compositionally biased region" description="Low complexity" evidence="1">
    <location>
        <begin position="87"/>
        <end position="97"/>
    </location>
</feature>
<dbReference type="eggNOG" id="ENOG502SDW5">
    <property type="taxonomic scope" value="Eukaryota"/>
</dbReference>
<dbReference type="PANTHER" id="PTHR28207">
    <property type="entry name" value="ATP SYNTHASE SUBUNIT H, MITOCHONDRIAL"/>
    <property type="match status" value="1"/>
</dbReference>
<proteinExistence type="predicted"/>